<reference evidence="3" key="1">
    <citation type="journal article" date="2019" name="Int. J. Syst. Evol. Microbiol.">
        <title>The Global Catalogue of Microorganisms (GCM) 10K type strain sequencing project: providing services to taxonomists for standard genome sequencing and annotation.</title>
        <authorList>
            <consortium name="The Broad Institute Genomics Platform"/>
            <consortium name="The Broad Institute Genome Sequencing Center for Infectious Disease"/>
            <person name="Wu L."/>
            <person name="Ma J."/>
        </authorList>
    </citation>
    <scope>NUCLEOTIDE SEQUENCE [LARGE SCALE GENOMIC DNA]</scope>
    <source>
        <strain evidence="3">CCUG 56607</strain>
    </source>
</reference>
<proteinExistence type="predicted"/>
<keyword evidence="1" id="KW-0472">Membrane</keyword>
<dbReference type="RefSeq" id="WP_386059358.1">
    <property type="nucleotide sequence ID" value="NZ_JBHTKL010000005.1"/>
</dbReference>
<keyword evidence="1" id="KW-1133">Transmembrane helix</keyword>
<protein>
    <submittedName>
        <fullName evidence="2">Uncharacterized protein</fullName>
    </submittedName>
</protein>
<dbReference type="Proteomes" id="UP001596990">
    <property type="component" value="Unassembled WGS sequence"/>
</dbReference>
<accession>A0ABW3L0Y1</accession>
<feature type="transmembrane region" description="Helical" evidence="1">
    <location>
        <begin position="12"/>
        <end position="36"/>
    </location>
</feature>
<evidence type="ECO:0000256" key="1">
    <source>
        <dbReference type="SAM" id="Phobius"/>
    </source>
</evidence>
<feature type="transmembrane region" description="Helical" evidence="1">
    <location>
        <begin position="48"/>
        <end position="64"/>
    </location>
</feature>
<keyword evidence="3" id="KW-1185">Reference proteome</keyword>
<evidence type="ECO:0000313" key="3">
    <source>
        <dbReference type="Proteomes" id="UP001596990"/>
    </source>
</evidence>
<sequence>MTTDSNQLDSVLAFLDIAAILLVEEEPLLSILFVVLLKVVTKDEQLRILFLLLLICLSILPVTSET</sequence>
<dbReference type="EMBL" id="JBHTKL010000005">
    <property type="protein sequence ID" value="MFD1019451.1"/>
    <property type="molecule type" value="Genomic_DNA"/>
</dbReference>
<comment type="caution">
    <text evidence="2">The sequence shown here is derived from an EMBL/GenBank/DDBJ whole genome shotgun (WGS) entry which is preliminary data.</text>
</comment>
<gene>
    <name evidence="2" type="ORF">ACFQ2J_09745</name>
</gene>
<evidence type="ECO:0000313" key="2">
    <source>
        <dbReference type="EMBL" id="MFD1019451.1"/>
    </source>
</evidence>
<organism evidence="2 3">
    <name type="scientific">Thalassobacillus hwangdonensis</name>
    <dbReference type="NCBI Taxonomy" id="546108"/>
    <lineage>
        <taxon>Bacteria</taxon>
        <taxon>Bacillati</taxon>
        <taxon>Bacillota</taxon>
        <taxon>Bacilli</taxon>
        <taxon>Bacillales</taxon>
        <taxon>Bacillaceae</taxon>
        <taxon>Thalassobacillus</taxon>
    </lineage>
</organism>
<name>A0ABW3L0Y1_9BACI</name>
<keyword evidence="1" id="KW-0812">Transmembrane</keyword>